<proteinExistence type="predicted"/>
<dbReference type="EMBL" id="AP019860">
    <property type="protein sequence ID" value="BBM87695.1"/>
    <property type="molecule type" value="Genomic_DNA"/>
</dbReference>
<accession>A0A5S9F6A9</accession>
<reference evidence="2 3" key="1">
    <citation type="submission" date="2019-08" db="EMBL/GenBank/DDBJ databases">
        <title>Complete genome sequence of Candidatus Uab amorphum.</title>
        <authorList>
            <person name="Shiratori T."/>
            <person name="Suzuki S."/>
            <person name="Kakizawa Y."/>
            <person name="Ishida K."/>
        </authorList>
    </citation>
    <scope>NUCLEOTIDE SEQUENCE [LARGE SCALE GENOMIC DNA]</scope>
    <source>
        <strain evidence="2 3">SRT547</strain>
    </source>
</reference>
<protein>
    <recommendedName>
        <fullName evidence="4">PEGA domain-containing protein</fullName>
    </recommendedName>
</protein>
<dbReference type="AlphaFoldDB" id="A0A5S9F6A9"/>
<evidence type="ECO:0000313" key="2">
    <source>
        <dbReference type="EMBL" id="BBM87695.1"/>
    </source>
</evidence>
<dbReference type="KEGG" id="uam:UABAM_06110"/>
<dbReference type="RefSeq" id="WP_151971700.1">
    <property type="nucleotide sequence ID" value="NZ_AP019860.1"/>
</dbReference>
<keyword evidence="1" id="KW-0175">Coiled coil</keyword>
<evidence type="ECO:0000256" key="1">
    <source>
        <dbReference type="SAM" id="Coils"/>
    </source>
</evidence>
<gene>
    <name evidence="2" type="ORF">UABAM_06110</name>
</gene>
<evidence type="ECO:0008006" key="4">
    <source>
        <dbReference type="Google" id="ProtNLM"/>
    </source>
</evidence>
<keyword evidence="3" id="KW-1185">Reference proteome</keyword>
<name>A0A5S9F6A9_UABAM</name>
<sequence>MSIQKMTLVVLVMSSFLFADIKLKRANYIAKNAGKVVDIELVVPMQNTRLMVISVMKPNNKRQARDARFRNVQGYENIMLGLLSNLHHWGKVQIRSEKLIVLKNIRIVDGLTVYIGDDSLVIYKKPQKPEGWRKRVQKLESIIAAQNVRIQALEDANASILQRLQRLEQNQQPTYTRPVVFDISYDTQPVNDGYSVTATEVNNPKSTRVLKQNDTMTPGLYSIVISMPGYHTLQYDLHVEAVDSPITIQQQLQAKLRKLAFSITASSGQKLNGCRVTLTPVNSKYWSGVKEGESVKPGWYFLNIKKDGYLFEKKKIHIAPAEEAYVISEMLFGAKRQLAFNIRDKSSGAIVNPHTIVDLGTNKLVSVNTWYPTNTKVKLRFTFQEYGSVDKDIIVGSGSGPYVVDLWLNNRWRKIEFTVRYHETEMNGIKYQYSFYADGNLLEGHHVVSRNVNGYEYYTVMVPSNATHFRAQLGYKFLQVSMAEFVSGMTLGRLRQTDVTSLISHFQRLHKNGKNYEAAISALEDMLQGRRFRRRWQGMNSQDRQKFMQHLYSWRTKNGQWRIRLQIIIYALKKS</sequence>
<evidence type="ECO:0000313" key="3">
    <source>
        <dbReference type="Proteomes" id="UP000326354"/>
    </source>
</evidence>
<feature type="coiled-coil region" evidence="1">
    <location>
        <begin position="136"/>
        <end position="170"/>
    </location>
</feature>
<dbReference type="Proteomes" id="UP000326354">
    <property type="component" value="Chromosome"/>
</dbReference>
<organism evidence="2 3">
    <name type="scientific">Uabimicrobium amorphum</name>
    <dbReference type="NCBI Taxonomy" id="2596890"/>
    <lineage>
        <taxon>Bacteria</taxon>
        <taxon>Pseudomonadati</taxon>
        <taxon>Planctomycetota</taxon>
        <taxon>Candidatus Uabimicrobiia</taxon>
        <taxon>Candidatus Uabimicrobiales</taxon>
        <taxon>Candidatus Uabimicrobiaceae</taxon>
        <taxon>Candidatus Uabimicrobium</taxon>
    </lineage>
</organism>